<keyword evidence="2" id="KW-0413">Isomerase</keyword>
<dbReference type="Proteomes" id="UP000736335">
    <property type="component" value="Unassembled WGS sequence"/>
</dbReference>
<sequence length="317" mass="34483">MSSTSTSIPRSYPFAIANAFTRDPFGGNPATVIFLDPSNTLTQEERLKFSNGLNQPMVVFLTPTPTSANKPGVVSFEVQYFTSDCEIELCGHGTIAATKIILDSATNSPGFGQGTQFPAFCSPETHAIEYTTAKGVVISSRKVVMDEEDWFEIVLPAGKLKKLTDEEGGRVVGILARAMGKEPRVKYIGMGEPPLQHYLLIVLEETENLEQLKFVDIKALEATGFQVHVVTTDSTSGKFSEDYITRMFAPAAGVDEDHVCGSANCTMGPYWAAQKGITELKVRQVSERGGKLRVGVYGDVIKLRGQVRVTSVGQLFL</sequence>
<evidence type="ECO:0000313" key="4">
    <source>
        <dbReference type="Proteomes" id="UP000736335"/>
    </source>
</evidence>
<dbReference type="SUPFAM" id="SSF54506">
    <property type="entry name" value="Diaminopimelate epimerase-like"/>
    <property type="match status" value="1"/>
</dbReference>
<proteinExistence type="inferred from homology"/>
<dbReference type="InterPro" id="IPR003719">
    <property type="entry name" value="Phenazine_PhzF-like"/>
</dbReference>
<organism evidence="3 4">
    <name type="scientific">Thelephora terrestris</name>
    <dbReference type="NCBI Taxonomy" id="56493"/>
    <lineage>
        <taxon>Eukaryota</taxon>
        <taxon>Fungi</taxon>
        <taxon>Dikarya</taxon>
        <taxon>Basidiomycota</taxon>
        <taxon>Agaricomycotina</taxon>
        <taxon>Agaricomycetes</taxon>
        <taxon>Thelephorales</taxon>
        <taxon>Thelephoraceae</taxon>
        <taxon>Thelephora</taxon>
    </lineage>
</organism>
<dbReference type="Gene3D" id="3.10.310.10">
    <property type="entry name" value="Diaminopimelate Epimerase, Chain A, domain 1"/>
    <property type="match status" value="2"/>
</dbReference>
<evidence type="ECO:0008006" key="5">
    <source>
        <dbReference type="Google" id="ProtNLM"/>
    </source>
</evidence>
<comment type="similarity">
    <text evidence="1">Belongs to the PhzF family.</text>
</comment>
<dbReference type="OrthoDB" id="75169at2759"/>
<dbReference type="PANTHER" id="PTHR13774:SF17">
    <property type="entry name" value="PHENAZINE BIOSYNTHESIS-LIKE DOMAIN-CONTAINING PROTEIN"/>
    <property type="match status" value="1"/>
</dbReference>
<dbReference type="EMBL" id="WIUZ02000005">
    <property type="protein sequence ID" value="KAF9786685.1"/>
    <property type="molecule type" value="Genomic_DNA"/>
</dbReference>
<dbReference type="PIRSF" id="PIRSF016184">
    <property type="entry name" value="PhzC_PhzF"/>
    <property type="match status" value="1"/>
</dbReference>
<comment type="caution">
    <text evidence="3">The sequence shown here is derived from an EMBL/GenBank/DDBJ whole genome shotgun (WGS) entry which is preliminary data.</text>
</comment>
<gene>
    <name evidence="3" type="ORF">BJ322DRAFT_1003576</name>
</gene>
<dbReference type="GO" id="GO:0016853">
    <property type="term" value="F:isomerase activity"/>
    <property type="evidence" value="ECO:0007669"/>
    <property type="project" value="UniProtKB-KW"/>
</dbReference>
<evidence type="ECO:0000256" key="1">
    <source>
        <dbReference type="ARBA" id="ARBA00008270"/>
    </source>
</evidence>
<protein>
    <recommendedName>
        <fullName evidence="5">Diaminopimelate epimerase-like protein</fullName>
    </recommendedName>
</protein>
<evidence type="ECO:0000256" key="2">
    <source>
        <dbReference type="ARBA" id="ARBA00023235"/>
    </source>
</evidence>
<keyword evidence="4" id="KW-1185">Reference proteome</keyword>
<dbReference type="Pfam" id="PF02567">
    <property type="entry name" value="PhzC-PhzF"/>
    <property type="match status" value="1"/>
</dbReference>
<dbReference type="GO" id="GO:0005737">
    <property type="term" value="C:cytoplasm"/>
    <property type="evidence" value="ECO:0007669"/>
    <property type="project" value="TreeGrafter"/>
</dbReference>
<dbReference type="AlphaFoldDB" id="A0A9P6HIG6"/>
<accession>A0A9P6HIG6</accession>
<name>A0A9P6HIG6_9AGAM</name>
<evidence type="ECO:0000313" key="3">
    <source>
        <dbReference type="EMBL" id="KAF9786685.1"/>
    </source>
</evidence>
<dbReference type="PANTHER" id="PTHR13774">
    <property type="entry name" value="PHENAZINE BIOSYNTHESIS PROTEIN"/>
    <property type="match status" value="1"/>
</dbReference>
<reference evidence="3" key="1">
    <citation type="journal article" date="2020" name="Nat. Commun.">
        <title>Large-scale genome sequencing of mycorrhizal fungi provides insights into the early evolution of symbiotic traits.</title>
        <authorList>
            <person name="Miyauchi S."/>
            <person name="Kiss E."/>
            <person name="Kuo A."/>
            <person name="Drula E."/>
            <person name="Kohler A."/>
            <person name="Sanchez-Garcia M."/>
            <person name="Morin E."/>
            <person name="Andreopoulos B."/>
            <person name="Barry K.W."/>
            <person name="Bonito G."/>
            <person name="Buee M."/>
            <person name="Carver A."/>
            <person name="Chen C."/>
            <person name="Cichocki N."/>
            <person name="Clum A."/>
            <person name="Culley D."/>
            <person name="Crous P.W."/>
            <person name="Fauchery L."/>
            <person name="Girlanda M."/>
            <person name="Hayes R.D."/>
            <person name="Keri Z."/>
            <person name="LaButti K."/>
            <person name="Lipzen A."/>
            <person name="Lombard V."/>
            <person name="Magnuson J."/>
            <person name="Maillard F."/>
            <person name="Murat C."/>
            <person name="Nolan M."/>
            <person name="Ohm R.A."/>
            <person name="Pangilinan J."/>
            <person name="Pereira M.F."/>
            <person name="Perotto S."/>
            <person name="Peter M."/>
            <person name="Pfister S."/>
            <person name="Riley R."/>
            <person name="Sitrit Y."/>
            <person name="Stielow J.B."/>
            <person name="Szollosi G."/>
            <person name="Zifcakova L."/>
            <person name="Stursova M."/>
            <person name="Spatafora J.W."/>
            <person name="Tedersoo L."/>
            <person name="Vaario L.M."/>
            <person name="Yamada A."/>
            <person name="Yan M."/>
            <person name="Wang P."/>
            <person name="Xu J."/>
            <person name="Bruns T."/>
            <person name="Baldrian P."/>
            <person name="Vilgalys R."/>
            <person name="Dunand C."/>
            <person name="Henrissat B."/>
            <person name="Grigoriev I.V."/>
            <person name="Hibbett D."/>
            <person name="Nagy L.G."/>
            <person name="Martin F.M."/>
        </authorList>
    </citation>
    <scope>NUCLEOTIDE SEQUENCE</scope>
    <source>
        <strain evidence="3">UH-Tt-Lm1</strain>
    </source>
</reference>
<reference evidence="3" key="2">
    <citation type="submission" date="2020-11" db="EMBL/GenBank/DDBJ databases">
        <authorList>
            <consortium name="DOE Joint Genome Institute"/>
            <person name="Kuo A."/>
            <person name="Miyauchi S."/>
            <person name="Kiss E."/>
            <person name="Drula E."/>
            <person name="Kohler A."/>
            <person name="Sanchez-Garcia M."/>
            <person name="Andreopoulos B."/>
            <person name="Barry K.W."/>
            <person name="Bonito G."/>
            <person name="Buee M."/>
            <person name="Carver A."/>
            <person name="Chen C."/>
            <person name="Cichocki N."/>
            <person name="Clum A."/>
            <person name="Culley D."/>
            <person name="Crous P.W."/>
            <person name="Fauchery L."/>
            <person name="Girlanda M."/>
            <person name="Hayes R."/>
            <person name="Keri Z."/>
            <person name="Labutti K."/>
            <person name="Lipzen A."/>
            <person name="Lombard V."/>
            <person name="Magnuson J."/>
            <person name="Maillard F."/>
            <person name="Morin E."/>
            <person name="Murat C."/>
            <person name="Nolan M."/>
            <person name="Ohm R."/>
            <person name="Pangilinan J."/>
            <person name="Pereira M."/>
            <person name="Perotto S."/>
            <person name="Peter M."/>
            <person name="Riley R."/>
            <person name="Sitrit Y."/>
            <person name="Stielow B."/>
            <person name="Szollosi G."/>
            <person name="Zifcakova L."/>
            <person name="Stursova M."/>
            <person name="Spatafora J.W."/>
            <person name="Tedersoo L."/>
            <person name="Vaario L.-M."/>
            <person name="Yamada A."/>
            <person name="Yan M."/>
            <person name="Wang P."/>
            <person name="Xu J."/>
            <person name="Bruns T."/>
            <person name="Baldrian P."/>
            <person name="Vilgalys R."/>
            <person name="Henrissat B."/>
            <person name="Grigoriev I.V."/>
            <person name="Hibbett D."/>
            <person name="Nagy L.G."/>
            <person name="Martin F.M."/>
        </authorList>
    </citation>
    <scope>NUCLEOTIDE SEQUENCE</scope>
    <source>
        <strain evidence="3">UH-Tt-Lm1</strain>
    </source>
</reference>